<reference evidence="1 2" key="1">
    <citation type="journal article" date="2018" name="Sci. Rep.">
        <title>Genomic signatures of local adaptation to the degree of environmental predictability in rotifers.</title>
        <authorList>
            <person name="Franch-Gras L."/>
            <person name="Hahn C."/>
            <person name="Garcia-Roger E.M."/>
            <person name="Carmona M.J."/>
            <person name="Serra M."/>
            <person name="Gomez A."/>
        </authorList>
    </citation>
    <scope>NUCLEOTIDE SEQUENCE [LARGE SCALE GENOMIC DNA]</scope>
    <source>
        <strain evidence="1">HYR1</strain>
    </source>
</reference>
<protein>
    <submittedName>
        <fullName evidence="1">Uncharacterized protein</fullName>
    </submittedName>
</protein>
<gene>
    <name evidence="1" type="ORF">BpHYR1_046884</name>
</gene>
<dbReference type="EMBL" id="REGN01008611">
    <property type="protein sequence ID" value="RNA03144.1"/>
    <property type="molecule type" value="Genomic_DNA"/>
</dbReference>
<accession>A0A3M7PVZ5</accession>
<proteinExistence type="predicted"/>
<dbReference type="Proteomes" id="UP000276133">
    <property type="component" value="Unassembled WGS sequence"/>
</dbReference>
<organism evidence="1 2">
    <name type="scientific">Brachionus plicatilis</name>
    <name type="common">Marine rotifer</name>
    <name type="synonym">Brachionus muelleri</name>
    <dbReference type="NCBI Taxonomy" id="10195"/>
    <lineage>
        <taxon>Eukaryota</taxon>
        <taxon>Metazoa</taxon>
        <taxon>Spiralia</taxon>
        <taxon>Gnathifera</taxon>
        <taxon>Rotifera</taxon>
        <taxon>Eurotatoria</taxon>
        <taxon>Monogononta</taxon>
        <taxon>Pseudotrocha</taxon>
        <taxon>Ploima</taxon>
        <taxon>Brachionidae</taxon>
        <taxon>Brachionus</taxon>
    </lineage>
</organism>
<comment type="caution">
    <text evidence="1">The sequence shown here is derived from an EMBL/GenBank/DDBJ whole genome shotgun (WGS) entry which is preliminary data.</text>
</comment>
<dbReference type="AlphaFoldDB" id="A0A3M7PVZ5"/>
<name>A0A3M7PVZ5_BRAPC</name>
<sequence>MKQDKTRLILEEIKQFVSTQIRDANMRMILRYFFRIKGYSLMQYLRFNQKIKKYCWAAARAGWSERGQNKAKQKIFKYYTQISKLIIKLAALMGFSCTLKLNFRLKIIFLIRILVIQTSRTDKRLEDKINFLQK</sequence>
<evidence type="ECO:0000313" key="2">
    <source>
        <dbReference type="Proteomes" id="UP000276133"/>
    </source>
</evidence>
<evidence type="ECO:0000313" key="1">
    <source>
        <dbReference type="EMBL" id="RNA03144.1"/>
    </source>
</evidence>
<keyword evidence="2" id="KW-1185">Reference proteome</keyword>